<evidence type="ECO:0000313" key="2">
    <source>
        <dbReference type="Proteomes" id="UP000694411"/>
    </source>
</evidence>
<keyword evidence="2" id="KW-1185">Reference proteome</keyword>
<reference evidence="1" key="3">
    <citation type="submission" date="2025-09" db="UniProtKB">
        <authorList>
            <consortium name="Ensembl"/>
        </authorList>
    </citation>
    <scope>IDENTIFICATION</scope>
</reference>
<dbReference type="Proteomes" id="UP000694411">
    <property type="component" value="Chromosome 1"/>
</dbReference>
<accession>A0A8D2EE36</accession>
<dbReference type="AlphaFoldDB" id="A0A8D2EE36"/>
<evidence type="ECO:0000313" key="1">
    <source>
        <dbReference type="Ensembl" id="ENSTGEP00000005017.1"/>
    </source>
</evidence>
<proteinExistence type="predicted"/>
<name>A0A8D2EE36_THEGE</name>
<protein>
    <submittedName>
        <fullName evidence="1">Uncharacterized protein</fullName>
    </submittedName>
</protein>
<reference evidence="1" key="2">
    <citation type="submission" date="2025-08" db="UniProtKB">
        <authorList>
            <consortium name="Ensembl"/>
        </authorList>
    </citation>
    <scope>IDENTIFICATION</scope>
</reference>
<reference evidence="1" key="1">
    <citation type="submission" date="2018-05" db="EMBL/GenBank/DDBJ databases">
        <title>Whole genome of Theropithecus gelada.</title>
        <authorList>
            <person name="Chiou K.L."/>
            <person name="Snyder-Mackler N."/>
        </authorList>
    </citation>
    <scope>NUCLEOTIDE SEQUENCE [LARGE SCALE GENOMIC DNA]</scope>
</reference>
<dbReference type="Ensembl" id="ENSTGET00000006104.1">
    <property type="protein sequence ID" value="ENSTGEP00000005017.1"/>
    <property type="gene ID" value="ENSTGEG00000004197.1"/>
</dbReference>
<sequence length="76" mass="8610">MAATLARLGLSSVKQVQVQFHPFEKWITRRCCVDLASSHHSGNAHCLCLPHCGQRCGKEPRTCWYWAMTVPKRPTS</sequence>
<organism evidence="1 2">
    <name type="scientific">Theropithecus gelada</name>
    <name type="common">Gelada baboon</name>
    <dbReference type="NCBI Taxonomy" id="9565"/>
    <lineage>
        <taxon>Eukaryota</taxon>
        <taxon>Metazoa</taxon>
        <taxon>Chordata</taxon>
        <taxon>Craniata</taxon>
        <taxon>Vertebrata</taxon>
        <taxon>Euteleostomi</taxon>
        <taxon>Mammalia</taxon>
        <taxon>Eutheria</taxon>
        <taxon>Euarchontoglires</taxon>
        <taxon>Primates</taxon>
        <taxon>Haplorrhini</taxon>
        <taxon>Catarrhini</taxon>
        <taxon>Cercopithecidae</taxon>
        <taxon>Cercopithecinae</taxon>
        <taxon>Theropithecus</taxon>
    </lineage>
</organism>